<dbReference type="AlphaFoldDB" id="A0A448YUS0"/>
<protein>
    <submittedName>
        <fullName evidence="1">Uncharacterized protein</fullName>
    </submittedName>
</protein>
<accession>A0A448YUS0</accession>
<dbReference type="EMBL" id="CAACVS010000002">
    <property type="protein sequence ID" value="VEU33532.1"/>
    <property type="molecule type" value="Genomic_DNA"/>
</dbReference>
<organism evidence="1 2">
    <name type="scientific">Pseudo-nitzschia multistriata</name>
    <dbReference type="NCBI Taxonomy" id="183589"/>
    <lineage>
        <taxon>Eukaryota</taxon>
        <taxon>Sar</taxon>
        <taxon>Stramenopiles</taxon>
        <taxon>Ochrophyta</taxon>
        <taxon>Bacillariophyta</taxon>
        <taxon>Bacillariophyceae</taxon>
        <taxon>Bacillariophycidae</taxon>
        <taxon>Bacillariales</taxon>
        <taxon>Bacillariaceae</taxon>
        <taxon>Pseudo-nitzschia</taxon>
    </lineage>
</organism>
<reference evidence="1 2" key="1">
    <citation type="submission" date="2019-01" db="EMBL/GenBank/DDBJ databases">
        <authorList>
            <person name="Ferrante I. M."/>
        </authorList>
    </citation>
    <scope>NUCLEOTIDE SEQUENCE [LARGE SCALE GENOMIC DNA]</scope>
    <source>
        <strain evidence="1 2">B856</strain>
    </source>
</reference>
<sequence>MDTVSVAVSSSPISKSSERIQAGKGWGIFFLNPILYSFMDLGAMLSKTGLKVSARAPTPTRAKYPPMRRFTRSSPKNLKARYNPKREQLPMIGNCMASSVFSVSFAGASGSYPSSPSLGTSSLNTSDEWQATYKIAVTKTNRWTTYGTKTNCDAPHTIAIVAYAKVNKGSFVFVAESLIFLIFLQFLDEIRQTATWKTIL</sequence>
<evidence type="ECO:0000313" key="2">
    <source>
        <dbReference type="Proteomes" id="UP000291116"/>
    </source>
</evidence>
<keyword evidence="2" id="KW-1185">Reference proteome</keyword>
<gene>
    <name evidence="1" type="ORF">PSNMU_V1.4_AUG-EV-PASAV3_0000760</name>
</gene>
<proteinExistence type="predicted"/>
<name>A0A448YUS0_9STRA</name>
<evidence type="ECO:0000313" key="1">
    <source>
        <dbReference type="EMBL" id="VEU33532.1"/>
    </source>
</evidence>
<dbReference type="Proteomes" id="UP000291116">
    <property type="component" value="Unassembled WGS sequence"/>
</dbReference>